<evidence type="ECO:0000313" key="1">
    <source>
        <dbReference type="EMBL" id="MPM23390.1"/>
    </source>
</evidence>
<protein>
    <submittedName>
        <fullName evidence="1">Uncharacterized protein</fullName>
    </submittedName>
</protein>
<sequence length="131" mass="14711">MSQTTEIQLKIAALTARNGRYPSAAYEFVGDAVREAVRRLDRPRHVTAAELLAVFKAYAYECFGPMTPVVLEEWQVRRPIDVGRMVYELIDIQLLSAAPEDRESDFDIEFNLTEPPAAAAPSSVWKAPKID</sequence>
<comment type="caution">
    <text evidence="1">The sequence shown here is derived from an EMBL/GenBank/DDBJ whole genome shotgun (WGS) entry which is preliminary data.</text>
</comment>
<gene>
    <name evidence="1" type="ORF">SDC9_69862</name>
</gene>
<name>A0A644Y4H6_9ZZZZ</name>
<dbReference type="NCBIfam" id="TIGR04138">
    <property type="entry name" value="Plancto_Ver_chp"/>
    <property type="match status" value="1"/>
</dbReference>
<organism evidence="1">
    <name type="scientific">bioreactor metagenome</name>
    <dbReference type="NCBI Taxonomy" id="1076179"/>
    <lineage>
        <taxon>unclassified sequences</taxon>
        <taxon>metagenomes</taxon>
        <taxon>ecological metagenomes</taxon>
    </lineage>
</organism>
<reference evidence="1" key="1">
    <citation type="submission" date="2019-08" db="EMBL/GenBank/DDBJ databases">
        <authorList>
            <person name="Kucharzyk K."/>
            <person name="Murdoch R.W."/>
            <person name="Higgins S."/>
            <person name="Loffler F."/>
        </authorList>
    </citation>
    <scope>NUCLEOTIDE SEQUENCE</scope>
</reference>
<accession>A0A644Y4H6</accession>
<dbReference type="InterPro" id="IPR026406">
    <property type="entry name" value="Ver/Plancto_CHP"/>
</dbReference>
<proteinExistence type="predicted"/>
<dbReference type="EMBL" id="VSSQ01004019">
    <property type="protein sequence ID" value="MPM23390.1"/>
    <property type="molecule type" value="Genomic_DNA"/>
</dbReference>
<dbReference type="AlphaFoldDB" id="A0A644Y4H6"/>